<organism evidence="10 11">
    <name type="scientific">Talaromyces rugulosus</name>
    <name type="common">Penicillium rugulosum</name>
    <dbReference type="NCBI Taxonomy" id="121627"/>
    <lineage>
        <taxon>Eukaryota</taxon>
        <taxon>Fungi</taxon>
        <taxon>Dikarya</taxon>
        <taxon>Ascomycota</taxon>
        <taxon>Pezizomycotina</taxon>
        <taxon>Eurotiomycetes</taxon>
        <taxon>Eurotiomycetidae</taxon>
        <taxon>Eurotiales</taxon>
        <taxon>Trichocomaceae</taxon>
        <taxon>Talaromyces</taxon>
        <taxon>Talaromyces sect. Islandici</taxon>
    </lineage>
</organism>
<dbReference type="GeneID" id="55996117"/>
<dbReference type="InterPro" id="IPR051334">
    <property type="entry name" value="SRPK"/>
</dbReference>
<dbReference type="Gene3D" id="1.10.510.10">
    <property type="entry name" value="Transferase(Phosphotransferase) domain 1"/>
    <property type="match status" value="1"/>
</dbReference>
<keyword evidence="5" id="KW-0418">Kinase</keyword>
<evidence type="ECO:0000259" key="9">
    <source>
        <dbReference type="PROSITE" id="PS50011"/>
    </source>
</evidence>
<evidence type="ECO:0000256" key="2">
    <source>
        <dbReference type="ARBA" id="ARBA00022527"/>
    </source>
</evidence>
<accession>A0A7H8R6A0</accession>
<dbReference type="PANTHER" id="PTHR47634">
    <property type="entry name" value="PROTEIN KINASE DOMAIN-CONTAINING PROTEIN-RELATED"/>
    <property type="match status" value="1"/>
</dbReference>
<dbReference type="KEGG" id="trg:TRUGW13939_08629"/>
<proteinExistence type="predicted"/>
<evidence type="ECO:0000256" key="6">
    <source>
        <dbReference type="ARBA" id="ARBA00022840"/>
    </source>
</evidence>
<dbReference type="RefSeq" id="XP_035347652.1">
    <property type="nucleotide sequence ID" value="XM_035491759.1"/>
</dbReference>
<evidence type="ECO:0000256" key="3">
    <source>
        <dbReference type="ARBA" id="ARBA00022679"/>
    </source>
</evidence>
<keyword evidence="6" id="KW-0067">ATP-binding</keyword>
<evidence type="ECO:0000256" key="7">
    <source>
        <dbReference type="ARBA" id="ARBA00047899"/>
    </source>
</evidence>
<feature type="domain" description="Protein kinase" evidence="9">
    <location>
        <begin position="87"/>
        <end position="424"/>
    </location>
</feature>
<dbReference type="SUPFAM" id="SSF56112">
    <property type="entry name" value="Protein kinase-like (PK-like)"/>
    <property type="match status" value="1"/>
</dbReference>
<name>A0A7H8R6A0_TALRU</name>
<dbReference type="GO" id="GO:0004674">
    <property type="term" value="F:protein serine/threonine kinase activity"/>
    <property type="evidence" value="ECO:0007669"/>
    <property type="project" value="UniProtKB-KW"/>
</dbReference>
<gene>
    <name evidence="10" type="ORF">TRUGW13939_08629</name>
</gene>
<dbReference type="OrthoDB" id="4223299at2759"/>
<keyword evidence="3" id="KW-0808">Transferase</keyword>
<dbReference type="InterPro" id="IPR011009">
    <property type="entry name" value="Kinase-like_dom_sf"/>
</dbReference>
<dbReference type="EC" id="2.7.11.1" evidence="1"/>
<keyword evidence="4" id="KW-0547">Nucleotide-binding</keyword>
<dbReference type="SMART" id="SM00220">
    <property type="entry name" value="S_TKc"/>
    <property type="match status" value="1"/>
</dbReference>
<dbReference type="Proteomes" id="UP000509510">
    <property type="component" value="Chromosome V"/>
</dbReference>
<dbReference type="GO" id="GO:0000245">
    <property type="term" value="P:spliceosomal complex assembly"/>
    <property type="evidence" value="ECO:0007669"/>
    <property type="project" value="TreeGrafter"/>
</dbReference>
<dbReference type="AlphaFoldDB" id="A0A7H8R6A0"/>
<dbReference type="EMBL" id="CP055902">
    <property type="protein sequence ID" value="QKX61478.1"/>
    <property type="molecule type" value="Genomic_DNA"/>
</dbReference>
<dbReference type="GO" id="GO:0050684">
    <property type="term" value="P:regulation of mRNA processing"/>
    <property type="evidence" value="ECO:0007669"/>
    <property type="project" value="TreeGrafter"/>
</dbReference>
<evidence type="ECO:0000313" key="11">
    <source>
        <dbReference type="Proteomes" id="UP000509510"/>
    </source>
</evidence>
<protein>
    <recommendedName>
        <fullName evidence="1">non-specific serine/threonine protein kinase</fullName>
        <ecNumber evidence="1">2.7.11.1</ecNumber>
    </recommendedName>
</protein>
<keyword evidence="2" id="KW-0723">Serine/threonine-protein kinase</keyword>
<dbReference type="Pfam" id="PF00069">
    <property type="entry name" value="Pkinase"/>
    <property type="match status" value="1"/>
</dbReference>
<reference evidence="11" key="1">
    <citation type="submission" date="2020-06" db="EMBL/GenBank/DDBJ databases">
        <title>A chromosome-scale genome assembly of Talaromyces rugulosus W13939.</title>
        <authorList>
            <person name="Wang B."/>
            <person name="Guo L."/>
            <person name="Ye K."/>
            <person name="Wang L."/>
        </authorList>
    </citation>
    <scope>NUCLEOTIDE SEQUENCE [LARGE SCALE GENOMIC DNA]</scope>
    <source>
        <strain evidence="11">W13939</strain>
    </source>
</reference>
<dbReference type="GO" id="GO:0005524">
    <property type="term" value="F:ATP binding"/>
    <property type="evidence" value="ECO:0007669"/>
    <property type="project" value="UniProtKB-KW"/>
</dbReference>
<sequence>MFALRLACRRKCAVDLSRLSTHLLLTTRQKATAAATEASKTSRSLKSPVYGFSETKSTEKIEEETITINELEDYYPVYIGEVIKSRYQIVAKQGYGVGSTVWLCRDLIDNCHLTLKVCVRRTKQLSHELMVSEHLKKRNGSHHPGQKLVQVVLDSFEIDGPHGQHFCLLYEPLGMKLTELITHMPNGMIPVDELQKVTQFVLIALDHIHRRDVIHTDICMNNVLQSIDDKSVFTRIEEDEFYRPIRYKKLHDRHIYYSRSPPVSTGPPILCDFGGARLDGANQEGDIMFRAYKPPEVILDMKWDHKVDIWGLGLMVWRMFEGVHLFPPRESGTLDEEQHLAEMVSLLGPPPAEFLLRSPKCFKFWDEKGIWKGVIPLTNWSLEKKEKRLSGKDHDLFLNFMRRILCWLPENRPAAADLVYDDFLMQAVLASVAGIPRA</sequence>
<evidence type="ECO:0000256" key="8">
    <source>
        <dbReference type="ARBA" id="ARBA00048679"/>
    </source>
</evidence>
<dbReference type="Gene3D" id="3.30.200.20">
    <property type="entry name" value="Phosphorylase Kinase, domain 1"/>
    <property type="match status" value="1"/>
</dbReference>
<evidence type="ECO:0000256" key="4">
    <source>
        <dbReference type="ARBA" id="ARBA00022741"/>
    </source>
</evidence>
<evidence type="ECO:0000256" key="5">
    <source>
        <dbReference type="ARBA" id="ARBA00022777"/>
    </source>
</evidence>
<dbReference type="InterPro" id="IPR000719">
    <property type="entry name" value="Prot_kinase_dom"/>
</dbReference>
<comment type="catalytic activity">
    <reaction evidence="7">
        <text>L-threonyl-[protein] + ATP = O-phospho-L-threonyl-[protein] + ADP + H(+)</text>
        <dbReference type="Rhea" id="RHEA:46608"/>
        <dbReference type="Rhea" id="RHEA-COMP:11060"/>
        <dbReference type="Rhea" id="RHEA-COMP:11605"/>
        <dbReference type="ChEBI" id="CHEBI:15378"/>
        <dbReference type="ChEBI" id="CHEBI:30013"/>
        <dbReference type="ChEBI" id="CHEBI:30616"/>
        <dbReference type="ChEBI" id="CHEBI:61977"/>
        <dbReference type="ChEBI" id="CHEBI:456216"/>
        <dbReference type="EC" id="2.7.11.1"/>
    </reaction>
</comment>
<keyword evidence="11" id="KW-1185">Reference proteome</keyword>
<evidence type="ECO:0000256" key="1">
    <source>
        <dbReference type="ARBA" id="ARBA00012513"/>
    </source>
</evidence>
<dbReference type="PROSITE" id="PS50011">
    <property type="entry name" value="PROTEIN_KINASE_DOM"/>
    <property type="match status" value="1"/>
</dbReference>
<evidence type="ECO:0000313" key="10">
    <source>
        <dbReference type="EMBL" id="QKX61478.1"/>
    </source>
</evidence>
<dbReference type="PANTHER" id="PTHR47634:SF9">
    <property type="entry name" value="PROTEIN KINASE DOMAIN-CONTAINING PROTEIN-RELATED"/>
    <property type="match status" value="1"/>
</dbReference>
<comment type="catalytic activity">
    <reaction evidence="8">
        <text>L-seryl-[protein] + ATP = O-phospho-L-seryl-[protein] + ADP + H(+)</text>
        <dbReference type="Rhea" id="RHEA:17989"/>
        <dbReference type="Rhea" id="RHEA-COMP:9863"/>
        <dbReference type="Rhea" id="RHEA-COMP:11604"/>
        <dbReference type="ChEBI" id="CHEBI:15378"/>
        <dbReference type="ChEBI" id="CHEBI:29999"/>
        <dbReference type="ChEBI" id="CHEBI:30616"/>
        <dbReference type="ChEBI" id="CHEBI:83421"/>
        <dbReference type="ChEBI" id="CHEBI:456216"/>
        <dbReference type="EC" id="2.7.11.1"/>
    </reaction>
</comment>